<feature type="compositionally biased region" description="Basic and acidic residues" evidence="1">
    <location>
        <begin position="1"/>
        <end position="14"/>
    </location>
</feature>
<dbReference type="EMBL" id="QUZM01000060">
    <property type="protein sequence ID" value="RFF37012.1"/>
    <property type="molecule type" value="Genomic_DNA"/>
</dbReference>
<feature type="compositionally biased region" description="Low complexity" evidence="1">
    <location>
        <begin position="20"/>
        <end position="29"/>
    </location>
</feature>
<evidence type="ECO:0000313" key="3">
    <source>
        <dbReference type="Proteomes" id="UP000259570"/>
    </source>
</evidence>
<dbReference type="AlphaFoldDB" id="A0A3E1KEJ3"/>
<dbReference type="GeneID" id="97213678"/>
<organism evidence="2 3">
    <name type="scientific">Xanthomonas nasturtii</name>
    <dbReference type="NCBI Taxonomy" id="1843581"/>
    <lineage>
        <taxon>Bacteria</taxon>
        <taxon>Pseudomonadati</taxon>
        <taxon>Pseudomonadota</taxon>
        <taxon>Gammaproteobacteria</taxon>
        <taxon>Lysobacterales</taxon>
        <taxon>Lysobacteraceae</taxon>
        <taxon>Xanthomonas</taxon>
    </lineage>
</organism>
<gene>
    <name evidence="2" type="ORF">DZD52_19045</name>
</gene>
<accession>A0A3E1KEJ3</accession>
<feature type="region of interest" description="Disordered" evidence="1">
    <location>
        <begin position="1"/>
        <end position="41"/>
    </location>
</feature>
<reference evidence="2 3" key="1">
    <citation type="submission" date="2018-08" db="EMBL/GenBank/DDBJ databases">
        <title>Genome sequencing of X. nasturtii WHRI 8984.</title>
        <authorList>
            <person name="Studholme D.J."/>
            <person name="Mchugh J."/>
            <person name="Vicente J."/>
        </authorList>
    </citation>
    <scope>NUCLEOTIDE SEQUENCE [LARGE SCALE GENOMIC DNA]</scope>
    <source>
        <strain evidence="2 3">WHRI 8984</strain>
    </source>
</reference>
<dbReference type="STRING" id="1843581.A7D16_13590"/>
<dbReference type="OrthoDB" id="3725402at2"/>
<evidence type="ECO:0000313" key="2">
    <source>
        <dbReference type="EMBL" id="RFF37012.1"/>
    </source>
</evidence>
<dbReference type="InterPro" id="IPR025449">
    <property type="entry name" value="JetB"/>
</dbReference>
<proteinExistence type="predicted"/>
<protein>
    <submittedName>
        <fullName evidence="2">DUF4194 domain-containing protein</fullName>
    </submittedName>
</protein>
<dbReference type="Proteomes" id="UP000259570">
    <property type="component" value="Unassembled WGS sequence"/>
</dbReference>
<comment type="caution">
    <text evidence="2">The sequence shown here is derived from an EMBL/GenBank/DDBJ whole genome shotgun (WGS) entry which is preliminary data.</text>
</comment>
<dbReference type="Pfam" id="PF13835">
    <property type="entry name" value="DUF4194"/>
    <property type="match status" value="1"/>
</dbReference>
<name>A0A3E1KEJ3_9XANT</name>
<sequence>MNWPEHDHDHGHDPDEIDADATATALADPSPTPANGLFPGDTGQLSIEARRALCQLLSGPSVDAQRHGRLWPALLRSEAVIRSALAELFLELVLDREAGIAFTRQADTGELDAPVLLRSSPLTFIDSVLLLHLRQQLADADARGVRAVVEDAELSDALAVYEKNLSTDRAGFLRRVATAVQKMKDNHVLTRLRGDEARYEVSPALKLLFSAEDVAALGQVYRQLREGPADTDTDAPTART</sequence>
<dbReference type="RefSeq" id="WP_116906764.1">
    <property type="nucleotide sequence ID" value="NZ_CP142084.2"/>
</dbReference>
<evidence type="ECO:0000256" key="1">
    <source>
        <dbReference type="SAM" id="MobiDB-lite"/>
    </source>
</evidence>